<evidence type="ECO:0000313" key="2">
    <source>
        <dbReference type="Proteomes" id="UP000292110"/>
    </source>
</evidence>
<keyword evidence="2" id="KW-1185">Reference proteome</keyword>
<organism evidence="1 2">
    <name type="scientific">Acinetobacter halotolerans</name>
    <dbReference type="NCBI Taxonomy" id="1752076"/>
    <lineage>
        <taxon>Bacteria</taxon>
        <taxon>Pseudomonadati</taxon>
        <taxon>Pseudomonadota</taxon>
        <taxon>Gammaproteobacteria</taxon>
        <taxon>Moraxellales</taxon>
        <taxon>Moraxellaceae</taxon>
        <taxon>Acinetobacter</taxon>
    </lineage>
</organism>
<protein>
    <submittedName>
        <fullName evidence="1">Uncharacterized protein</fullName>
    </submittedName>
</protein>
<accession>A0A4Q6XFL5</accession>
<dbReference type="Proteomes" id="UP000292110">
    <property type="component" value="Unassembled WGS sequence"/>
</dbReference>
<evidence type="ECO:0000313" key="1">
    <source>
        <dbReference type="EMBL" id="RZF52613.1"/>
    </source>
</evidence>
<reference evidence="1 2" key="1">
    <citation type="submission" date="2019-02" db="EMBL/GenBank/DDBJ databases">
        <title>The draft genome of Acinetobacter halotolerans strain JCM 31009.</title>
        <authorList>
            <person name="Qin J."/>
            <person name="Feng Y."/>
            <person name="Nemec A."/>
            <person name="Zong Z."/>
        </authorList>
    </citation>
    <scope>NUCLEOTIDE SEQUENCE [LARGE SCALE GENOMIC DNA]</scope>
    <source>
        <strain evidence="1 2">JCM 31009</strain>
    </source>
</reference>
<dbReference type="RefSeq" id="WP_130162019.1">
    <property type="nucleotide sequence ID" value="NZ_SGIM01000006.1"/>
</dbReference>
<dbReference type="EMBL" id="SGIM01000006">
    <property type="protein sequence ID" value="RZF52613.1"/>
    <property type="molecule type" value="Genomic_DNA"/>
</dbReference>
<name>A0A4Q6XFL5_9GAMM</name>
<gene>
    <name evidence="1" type="ORF">EXE30_08555</name>
</gene>
<comment type="caution">
    <text evidence="1">The sequence shown here is derived from an EMBL/GenBank/DDBJ whole genome shotgun (WGS) entry which is preliminary data.</text>
</comment>
<dbReference type="AlphaFoldDB" id="A0A4Q6XFL5"/>
<proteinExistence type="predicted"/>
<sequence>MQKPVQTDLEQLAQQIHRPVMNLKDFSHLSAQELTWLNQQLQRTVLEENRKINQHLFQVPFFLRLFFRNKMQR</sequence>